<dbReference type="AlphaFoldDB" id="A0A0F9JJI4"/>
<evidence type="ECO:0000313" key="1">
    <source>
        <dbReference type="EMBL" id="KKM62486.1"/>
    </source>
</evidence>
<proteinExistence type="predicted"/>
<protein>
    <submittedName>
        <fullName evidence="1">Uncharacterized protein</fullName>
    </submittedName>
</protein>
<organism evidence="1">
    <name type="scientific">marine sediment metagenome</name>
    <dbReference type="NCBI Taxonomy" id="412755"/>
    <lineage>
        <taxon>unclassified sequences</taxon>
        <taxon>metagenomes</taxon>
        <taxon>ecological metagenomes</taxon>
    </lineage>
</organism>
<dbReference type="EMBL" id="LAZR01011285">
    <property type="protein sequence ID" value="KKM62486.1"/>
    <property type="molecule type" value="Genomic_DNA"/>
</dbReference>
<reference evidence="1" key="1">
    <citation type="journal article" date="2015" name="Nature">
        <title>Complex archaea that bridge the gap between prokaryotes and eukaryotes.</title>
        <authorList>
            <person name="Spang A."/>
            <person name="Saw J.H."/>
            <person name="Jorgensen S.L."/>
            <person name="Zaremba-Niedzwiedzka K."/>
            <person name="Martijn J."/>
            <person name="Lind A.E."/>
            <person name="van Eijk R."/>
            <person name="Schleper C."/>
            <person name="Guy L."/>
            <person name="Ettema T.J."/>
        </authorList>
    </citation>
    <scope>NUCLEOTIDE SEQUENCE</scope>
</reference>
<name>A0A0F9JJI4_9ZZZZ</name>
<comment type="caution">
    <text evidence="1">The sequence shown here is derived from an EMBL/GenBank/DDBJ whole genome shotgun (WGS) entry which is preliminary data.</text>
</comment>
<sequence>MHPNHFIADLGTLSEGMVYVFVTSDAGDVTAGYPILLSAAPPNVVVYQYSTGTGVGWSNAANAWDSTNGTHASRSVPLNRIGTADETSYLLGQGLTGFSGAAGTITKVEIGIEGYVGTSPDWEVDADIQAVFDGVESTDVNMIGGEDLLTSSASTAIHYVNVTNDSGAPGTWTFADVEKLDAKVWGENYHTSNPYSLFIDQIYVRVTYYPVDISISDIEDENFIHGETGVIITGNSFIYKKGTGKVELASSSDYATATKVQQTTTSWTDTSIDFTVDIGALTEGTLYVFVTNNDAQRTAGWPVTVTAAGKTWAGGDAGGPTNWSNSNNWNPGGVPGPGDNVLIPATANDPVVDAAAQSKNLTVATGETLTVSGGSLDVSGNLTIEGTVDVNAQPVTVSGNVTGSGHLDASGSTFDISIVGSITVSQYTATSGTTRVGANWDIVTFTHNTGTVQFFTSGDSAIYGNNNFNNLTSVIPGKTLKIEGGTVQSAANFTITGA</sequence>
<accession>A0A0F9JJI4</accession>
<gene>
    <name evidence="1" type="ORF">LCGC14_1521170</name>
</gene>
<feature type="non-terminal residue" evidence="1">
    <location>
        <position position="498"/>
    </location>
</feature>